<organismHost>
    <name type="scientific">Cercopithecidae</name>
    <name type="common">Old World monkeys</name>
    <dbReference type="NCBI Taxonomy" id="9527"/>
</organismHost>
<evidence type="ECO:0000256" key="7">
    <source>
        <dbReference type="ARBA" id="ARBA00023015"/>
    </source>
</evidence>
<dbReference type="InterPro" id="IPR001831">
    <property type="entry name" value="IV_Tat"/>
</dbReference>
<feature type="compositionally biased region" description="Basic and acidic residues" evidence="11">
    <location>
        <begin position="83"/>
        <end position="100"/>
    </location>
</feature>
<dbReference type="GO" id="GO:0050434">
    <property type="term" value="P:positive regulation of viral transcription"/>
    <property type="evidence" value="ECO:0007669"/>
    <property type="project" value="InterPro"/>
</dbReference>
<dbReference type="GO" id="GO:0003723">
    <property type="term" value="F:RNA binding"/>
    <property type="evidence" value="ECO:0007669"/>
    <property type="project" value="UniProtKB-KW"/>
</dbReference>
<evidence type="ECO:0000256" key="4">
    <source>
        <dbReference type="ARBA" id="ARBA00022562"/>
    </source>
</evidence>
<organismHost>
    <name type="scientific">Pan troglodytes</name>
    <name type="common">Chimpanzee</name>
    <dbReference type="NCBI Taxonomy" id="9598"/>
</organismHost>
<evidence type="ECO:0000256" key="2">
    <source>
        <dbReference type="ARBA" id="ARBA00009398"/>
    </source>
</evidence>
<dbReference type="PRINTS" id="PR00055">
    <property type="entry name" value="HIVTATDOMAIN"/>
</dbReference>
<comment type="subcellular location">
    <subcellularLocation>
        <location evidence="1 10">Host nucleus</location>
        <location evidence="1 10">Host nucleolus</location>
    </subcellularLocation>
</comment>
<protein>
    <recommendedName>
        <fullName evidence="3 10">Protein Tat</fullName>
    </recommendedName>
</protein>
<accession>Q6VG46</accession>
<evidence type="ECO:0000256" key="8">
    <source>
        <dbReference type="ARBA" id="ARBA00023159"/>
    </source>
</evidence>
<feature type="region of interest" description="Disordered" evidence="11">
    <location>
        <begin position="53"/>
        <end position="108"/>
    </location>
</feature>
<keyword evidence="5" id="KW-0945">Host-virus interaction</keyword>
<name>Q6VG46_SIV</name>
<dbReference type="Gene3D" id="4.10.20.10">
    <property type="entry name" value="Tat domain"/>
    <property type="match status" value="1"/>
</dbReference>
<evidence type="ECO:0000256" key="9">
    <source>
        <dbReference type="ARBA" id="ARBA00023163"/>
    </source>
</evidence>
<dbReference type="GO" id="GO:0044196">
    <property type="term" value="C:host cell nucleolus"/>
    <property type="evidence" value="ECO:0007669"/>
    <property type="project" value="UniProtKB-SubCell"/>
</dbReference>
<dbReference type="GO" id="GO:0001070">
    <property type="term" value="F:RNA-binding transcription regulator activity"/>
    <property type="evidence" value="ECO:0007669"/>
    <property type="project" value="InterPro"/>
</dbReference>
<dbReference type="Pfam" id="PF00539">
    <property type="entry name" value="Tat"/>
    <property type="match status" value="1"/>
</dbReference>
<keyword evidence="7 10" id="KW-0805">Transcription regulation</keyword>
<evidence type="ECO:0000313" key="12">
    <source>
        <dbReference type="EMBL" id="AAR02371.1"/>
    </source>
</evidence>
<keyword evidence="4 10" id="KW-1048">Host nucleus</keyword>
<evidence type="ECO:0000256" key="10">
    <source>
        <dbReference type="RuleBase" id="RU003311"/>
    </source>
</evidence>
<feature type="region of interest" description="Disordered" evidence="11">
    <location>
        <begin position="1"/>
        <end position="20"/>
    </location>
</feature>
<evidence type="ECO:0000256" key="11">
    <source>
        <dbReference type="SAM" id="MobiDB-lite"/>
    </source>
</evidence>
<keyword evidence="8 10" id="KW-0010">Activator</keyword>
<organism evidence="12">
    <name type="scientific">Simian immunodeficiency virus</name>
    <name type="common">SIV</name>
    <dbReference type="NCBI Taxonomy" id="11723"/>
    <lineage>
        <taxon>Viruses</taxon>
        <taxon>Riboviria</taxon>
        <taxon>Pararnavirae</taxon>
        <taxon>Artverviricota</taxon>
        <taxon>Revtraviricetes</taxon>
        <taxon>Ortervirales</taxon>
        <taxon>Retroviridae</taxon>
        <taxon>Orthoretrovirinae</taxon>
        <taxon>Lentivirus</taxon>
        <taxon>Lentivirus simimdef</taxon>
    </lineage>
</organism>
<comment type="similarity">
    <text evidence="2 10">Belongs to the lentiviruses Tat family.</text>
</comment>
<evidence type="ECO:0000256" key="5">
    <source>
        <dbReference type="ARBA" id="ARBA00022581"/>
    </source>
</evidence>
<evidence type="ECO:0000256" key="3">
    <source>
        <dbReference type="ARBA" id="ARBA00022376"/>
    </source>
</evidence>
<keyword evidence="9 10" id="KW-0804">Transcription</keyword>
<dbReference type="InterPro" id="IPR036963">
    <property type="entry name" value="Tat_dom_sf"/>
</dbReference>
<sequence length="108" mass="12236">MDPSVEELPKEQRPGAAPATPCTSCFCKKCAFHCVLCFQKKALGISYGRRFRKRSRADSSLPSHSDPVQIKGRATLPFLLRSLSDRRRDQKRQKEQKETVEAEAETDP</sequence>
<proteinExistence type="inferred from homology"/>
<reference evidence="12" key="1">
    <citation type="journal article" date="2003" name="J. Virol.">
        <title>Identification of a new simian immunodeficiency virus lineage with a vpu gene present among different cercopithecus monkeys (C. mona, C. cephus, and C. nictitans) from Cameroon.</title>
        <authorList>
            <person name="Courgnaud V."/>
            <person name="Abela B."/>
            <person name="Pourrut X."/>
            <person name="Mpoudi-Ngole E."/>
            <person name="Loul S."/>
            <person name="Delaporte E."/>
            <person name="Peeters M."/>
        </authorList>
    </citation>
    <scope>NUCLEOTIDE SEQUENCE</scope>
</reference>
<evidence type="ECO:0000256" key="1">
    <source>
        <dbReference type="ARBA" id="ARBA00004307"/>
    </source>
</evidence>
<evidence type="ECO:0000256" key="6">
    <source>
        <dbReference type="ARBA" id="ARBA00022884"/>
    </source>
</evidence>
<keyword evidence="6 10" id="KW-0694">RNA-binding</keyword>
<dbReference type="EMBL" id="AY340700">
    <property type="protein sequence ID" value="AAR02371.1"/>
    <property type="molecule type" value="Genomic_DNA"/>
</dbReference>